<comment type="caution">
    <text evidence="2">The sequence shown here is derived from an EMBL/GenBank/DDBJ whole genome shotgun (WGS) entry which is preliminary data.</text>
</comment>
<reference evidence="2 3" key="1">
    <citation type="submission" date="2024-01" db="EMBL/GenBank/DDBJ databases">
        <title>A telomere-to-telomere, gap-free genome of sweet tea (Lithocarpus litseifolius).</title>
        <authorList>
            <person name="Zhou J."/>
        </authorList>
    </citation>
    <scope>NUCLEOTIDE SEQUENCE [LARGE SCALE GENOMIC DNA]</scope>
    <source>
        <strain evidence="2">Zhou-2022a</strain>
        <tissue evidence="2">Leaf</tissue>
    </source>
</reference>
<keyword evidence="3" id="KW-1185">Reference proteome</keyword>
<dbReference type="Proteomes" id="UP001459277">
    <property type="component" value="Unassembled WGS sequence"/>
</dbReference>
<organism evidence="2 3">
    <name type="scientific">Lithocarpus litseifolius</name>
    <dbReference type="NCBI Taxonomy" id="425828"/>
    <lineage>
        <taxon>Eukaryota</taxon>
        <taxon>Viridiplantae</taxon>
        <taxon>Streptophyta</taxon>
        <taxon>Embryophyta</taxon>
        <taxon>Tracheophyta</taxon>
        <taxon>Spermatophyta</taxon>
        <taxon>Magnoliopsida</taxon>
        <taxon>eudicotyledons</taxon>
        <taxon>Gunneridae</taxon>
        <taxon>Pentapetalae</taxon>
        <taxon>rosids</taxon>
        <taxon>fabids</taxon>
        <taxon>Fagales</taxon>
        <taxon>Fagaceae</taxon>
        <taxon>Lithocarpus</taxon>
    </lineage>
</organism>
<feature type="region of interest" description="Disordered" evidence="1">
    <location>
        <begin position="110"/>
        <end position="147"/>
    </location>
</feature>
<protein>
    <submittedName>
        <fullName evidence="2">Uncharacterized protein</fullName>
    </submittedName>
</protein>
<gene>
    <name evidence="2" type="ORF">SO802_010959</name>
</gene>
<proteinExistence type="predicted"/>
<dbReference type="EMBL" id="JAZDWU010000003">
    <property type="protein sequence ID" value="KAL0009457.1"/>
    <property type="molecule type" value="Genomic_DNA"/>
</dbReference>
<name>A0AAW2DFN8_9ROSI</name>
<evidence type="ECO:0000313" key="3">
    <source>
        <dbReference type="Proteomes" id="UP001459277"/>
    </source>
</evidence>
<sequence length="147" mass="16553">MSDPNLLRGLELDIKINNNITDGSQPLTIVYRICCKLMKSKLEPKALDRSPKGYTALIQTNARKYSVQIPKRTPSNQNTLPNQFIPEEVEPAPKIEENVDDDCYISQRSDGTVAISSQRKSDSHISSSSSSRQFEDRRLNKGKTIDN</sequence>
<feature type="compositionally biased region" description="Basic and acidic residues" evidence="1">
    <location>
        <begin position="133"/>
        <end position="147"/>
    </location>
</feature>
<dbReference type="AlphaFoldDB" id="A0AAW2DFN8"/>
<evidence type="ECO:0000256" key="1">
    <source>
        <dbReference type="SAM" id="MobiDB-lite"/>
    </source>
</evidence>
<accession>A0AAW2DFN8</accession>
<evidence type="ECO:0000313" key="2">
    <source>
        <dbReference type="EMBL" id="KAL0009457.1"/>
    </source>
</evidence>